<reference evidence="2" key="2">
    <citation type="journal article" date="2017" name="Nat. Plants">
        <title>The Aegilops tauschii genome reveals multiple impacts of transposons.</title>
        <authorList>
            <person name="Zhao G."/>
            <person name="Zou C."/>
            <person name="Li K."/>
            <person name="Wang K."/>
            <person name="Li T."/>
            <person name="Gao L."/>
            <person name="Zhang X."/>
            <person name="Wang H."/>
            <person name="Yang Z."/>
            <person name="Liu X."/>
            <person name="Jiang W."/>
            <person name="Mao L."/>
            <person name="Kong X."/>
            <person name="Jiao Y."/>
            <person name="Jia J."/>
        </authorList>
    </citation>
    <scope>NUCLEOTIDE SEQUENCE [LARGE SCALE GENOMIC DNA]</scope>
    <source>
        <strain evidence="2">cv. AL8/78</strain>
    </source>
</reference>
<reference evidence="1" key="3">
    <citation type="journal article" date="2017" name="Nature">
        <title>Genome sequence of the progenitor of the wheat D genome Aegilops tauschii.</title>
        <authorList>
            <person name="Luo M.C."/>
            <person name="Gu Y.Q."/>
            <person name="Puiu D."/>
            <person name="Wang H."/>
            <person name="Twardziok S.O."/>
            <person name="Deal K.R."/>
            <person name="Huo N."/>
            <person name="Zhu T."/>
            <person name="Wang L."/>
            <person name="Wang Y."/>
            <person name="McGuire P.E."/>
            <person name="Liu S."/>
            <person name="Long H."/>
            <person name="Ramasamy R.K."/>
            <person name="Rodriguez J.C."/>
            <person name="Van S.L."/>
            <person name="Yuan L."/>
            <person name="Wang Z."/>
            <person name="Xia Z."/>
            <person name="Xiao L."/>
            <person name="Anderson O.D."/>
            <person name="Ouyang S."/>
            <person name="Liang Y."/>
            <person name="Zimin A.V."/>
            <person name="Pertea G."/>
            <person name="Qi P."/>
            <person name="Bennetzen J.L."/>
            <person name="Dai X."/>
            <person name="Dawson M.W."/>
            <person name="Muller H.G."/>
            <person name="Kugler K."/>
            <person name="Rivarola-Duarte L."/>
            <person name="Spannagl M."/>
            <person name="Mayer K.F.X."/>
            <person name="Lu F.H."/>
            <person name="Bevan M.W."/>
            <person name="Leroy P."/>
            <person name="Li P."/>
            <person name="You F.M."/>
            <person name="Sun Q."/>
            <person name="Liu Z."/>
            <person name="Lyons E."/>
            <person name="Wicker T."/>
            <person name="Salzberg S.L."/>
            <person name="Devos K.M."/>
            <person name="Dvorak J."/>
        </authorList>
    </citation>
    <scope>NUCLEOTIDE SEQUENCE [LARGE SCALE GENOMIC DNA]</scope>
    <source>
        <strain evidence="1">cv. AL8/78</strain>
    </source>
</reference>
<protein>
    <recommendedName>
        <fullName evidence="3">Reverse transcriptase zinc-binding domain-containing protein</fullName>
    </recommendedName>
</protein>
<dbReference type="PANTHER" id="PTHR36617:SF16">
    <property type="entry name" value="OS04G0516500 PROTEIN"/>
    <property type="match status" value="1"/>
</dbReference>
<reference evidence="2" key="1">
    <citation type="journal article" date="2014" name="Science">
        <title>Ancient hybridizations among the ancestral genomes of bread wheat.</title>
        <authorList>
            <consortium name="International Wheat Genome Sequencing Consortium,"/>
            <person name="Marcussen T."/>
            <person name="Sandve S.R."/>
            <person name="Heier L."/>
            <person name="Spannagl M."/>
            <person name="Pfeifer M."/>
            <person name="Jakobsen K.S."/>
            <person name="Wulff B.B."/>
            <person name="Steuernagel B."/>
            <person name="Mayer K.F."/>
            <person name="Olsen O.A."/>
        </authorList>
    </citation>
    <scope>NUCLEOTIDE SEQUENCE [LARGE SCALE GENOMIC DNA]</scope>
    <source>
        <strain evidence="2">cv. AL8/78</strain>
    </source>
</reference>
<evidence type="ECO:0008006" key="3">
    <source>
        <dbReference type="Google" id="ProtNLM"/>
    </source>
</evidence>
<sequence>MAFCQRSGGSQFWQSVIQLLPVLRIGTSISVGSGAATLFWFDRWAGDAPFAARFPDLFSIPVVPTISVQQALIDLGRLAFRRPFGPPEVAAWHELLDCIALHEPTVDAGPDEVQWRLEPSGQFSIKSLYAAIAPSSAPPPLQTVWSIRLPIKIRIFMW</sequence>
<dbReference type="EnsemblPlants" id="AET1Gv20676100.1">
    <property type="protein sequence ID" value="AET1Gv20676100.1"/>
    <property type="gene ID" value="AET1Gv20676100"/>
</dbReference>
<organism evidence="1 2">
    <name type="scientific">Aegilops tauschii subsp. strangulata</name>
    <name type="common">Goatgrass</name>
    <dbReference type="NCBI Taxonomy" id="200361"/>
    <lineage>
        <taxon>Eukaryota</taxon>
        <taxon>Viridiplantae</taxon>
        <taxon>Streptophyta</taxon>
        <taxon>Embryophyta</taxon>
        <taxon>Tracheophyta</taxon>
        <taxon>Spermatophyta</taxon>
        <taxon>Magnoliopsida</taxon>
        <taxon>Liliopsida</taxon>
        <taxon>Poales</taxon>
        <taxon>Poaceae</taxon>
        <taxon>BOP clade</taxon>
        <taxon>Pooideae</taxon>
        <taxon>Triticodae</taxon>
        <taxon>Triticeae</taxon>
        <taxon>Triticinae</taxon>
        <taxon>Aegilops</taxon>
    </lineage>
</organism>
<dbReference type="PANTHER" id="PTHR36617">
    <property type="entry name" value="PROTEIN, PUTATIVE-RELATED"/>
    <property type="match status" value="1"/>
</dbReference>
<keyword evidence="2" id="KW-1185">Reference proteome</keyword>
<dbReference type="Gramene" id="AET1Gv20676100.1">
    <property type="protein sequence ID" value="AET1Gv20676100.1"/>
    <property type="gene ID" value="AET1Gv20676100"/>
</dbReference>
<reference evidence="1" key="4">
    <citation type="submission" date="2019-03" db="UniProtKB">
        <authorList>
            <consortium name="EnsemblPlants"/>
        </authorList>
    </citation>
    <scope>IDENTIFICATION</scope>
</reference>
<dbReference type="AlphaFoldDB" id="A0A452Z8T4"/>
<evidence type="ECO:0000313" key="2">
    <source>
        <dbReference type="Proteomes" id="UP000015105"/>
    </source>
</evidence>
<accession>A0A452Z8T4</accession>
<proteinExistence type="predicted"/>
<reference evidence="1" key="5">
    <citation type="journal article" date="2021" name="G3 (Bethesda)">
        <title>Aegilops tauschii genome assembly Aet v5.0 features greater sequence contiguity and improved annotation.</title>
        <authorList>
            <person name="Wang L."/>
            <person name="Zhu T."/>
            <person name="Rodriguez J.C."/>
            <person name="Deal K.R."/>
            <person name="Dubcovsky J."/>
            <person name="McGuire P.E."/>
            <person name="Lux T."/>
            <person name="Spannagl M."/>
            <person name="Mayer K.F.X."/>
            <person name="Baldrich P."/>
            <person name="Meyers B.C."/>
            <person name="Huo N."/>
            <person name="Gu Y.Q."/>
            <person name="Zhou H."/>
            <person name="Devos K.M."/>
            <person name="Bennetzen J.L."/>
            <person name="Unver T."/>
            <person name="Budak H."/>
            <person name="Gulick P.J."/>
            <person name="Galiba G."/>
            <person name="Kalapos B."/>
            <person name="Nelson D.R."/>
            <person name="Li P."/>
            <person name="You F.M."/>
            <person name="Luo M.C."/>
            <person name="Dvorak J."/>
        </authorList>
    </citation>
    <scope>NUCLEOTIDE SEQUENCE [LARGE SCALE GENOMIC DNA]</scope>
    <source>
        <strain evidence="1">cv. AL8/78</strain>
    </source>
</reference>
<name>A0A452Z8T4_AEGTS</name>
<evidence type="ECO:0000313" key="1">
    <source>
        <dbReference type="EnsemblPlants" id="AET1Gv20676100.1"/>
    </source>
</evidence>
<dbReference type="Proteomes" id="UP000015105">
    <property type="component" value="Chromosome 1D"/>
</dbReference>